<feature type="transmembrane region" description="Helical" evidence="1">
    <location>
        <begin position="232"/>
        <end position="251"/>
    </location>
</feature>
<accession>A0AAU7X4C7</accession>
<dbReference type="InterPro" id="IPR001054">
    <property type="entry name" value="A/G_cyclase"/>
</dbReference>
<dbReference type="GO" id="GO:0004016">
    <property type="term" value="F:adenylate cyclase activity"/>
    <property type="evidence" value="ECO:0007669"/>
    <property type="project" value="UniProtKB-ARBA"/>
</dbReference>
<protein>
    <submittedName>
        <fullName evidence="3">Adenylate/guanylate cyclase domain-containing protein</fullName>
    </submittedName>
</protein>
<keyword evidence="1" id="KW-1133">Transmembrane helix</keyword>
<name>A0AAU7X4C7_9HYPH</name>
<evidence type="ECO:0000259" key="2">
    <source>
        <dbReference type="PROSITE" id="PS50125"/>
    </source>
</evidence>
<organism evidence="3">
    <name type="scientific">Methyloraptor flagellatus</name>
    <dbReference type="NCBI Taxonomy" id="3162530"/>
    <lineage>
        <taxon>Bacteria</taxon>
        <taxon>Pseudomonadati</taxon>
        <taxon>Pseudomonadota</taxon>
        <taxon>Alphaproteobacteria</taxon>
        <taxon>Hyphomicrobiales</taxon>
        <taxon>Ancalomicrobiaceae</taxon>
        <taxon>Methyloraptor</taxon>
    </lineage>
</organism>
<gene>
    <name evidence="3" type="ORF">ABS361_12760</name>
</gene>
<dbReference type="GO" id="GO:0035556">
    <property type="term" value="P:intracellular signal transduction"/>
    <property type="evidence" value="ECO:0007669"/>
    <property type="project" value="InterPro"/>
</dbReference>
<dbReference type="PANTHER" id="PTHR43081:SF18">
    <property type="entry name" value="BLL7624 PROTEIN"/>
    <property type="match status" value="1"/>
</dbReference>
<dbReference type="Pfam" id="PF11845">
    <property type="entry name" value="Tll0287-like"/>
    <property type="match status" value="1"/>
</dbReference>
<dbReference type="AlphaFoldDB" id="A0AAU7X4C7"/>
<dbReference type="InterPro" id="IPR021796">
    <property type="entry name" value="Tll0287-like_dom"/>
</dbReference>
<keyword evidence="1" id="KW-0472">Membrane</keyword>
<dbReference type="SMART" id="SM00044">
    <property type="entry name" value="CYCc"/>
    <property type="match status" value="1"/>
</dbReference>
<dbReference type="InterPro" id="IPR029787">
    <property type="entry name" value="Nucleotide_cyclase"/>
</dbReference>
<dbReference type="KEGG" id="mflg:ABS361_12760"/>
<sequence length="541" mass="58818">MFDSYRLASVPGLETGAQGTGGTATRPRSSLAVSLILLVLVLAGLPVAVWLDLRDISETTLRSQVDALSAVIDDVRGYYAQNVVARVSAHHGQVTVSANYQQTPGAIPLPATLSLELGSALHGLGATRNMGYRFFSDLPFANRAPHVFDDFERAALETLRAKREGTVYDISGSILDRRMRLITPVIMSAGCVECHNSDPASPKRDWKIGDVRGIEEFTVGQHLGANIFAFKYLMLYFVFATIVGVSFVGFLRHQATIISRTNAFLAGVAGKLSKYLSPQHFRSIFSGEKDAVVSTERKKLTIFFSDVVNFTAATERMQPEELTALLNEYLTEMAQVAAEYGGTVNKFIGDAMLVFFGDPHSKGTVEDARACVRMAFAMQNRLSTLNVSWRGRGIEEPFRCRIGINTGYCNVGNFGSDERMDYTIIGAEANLAARLQSIAKPGGIVMSYETFAHVSDLVHARALEPMTLKGIPRPVVPYEIDGPNEAHSPNETSVVSLHVPGVDLFLDTGAVDAMNAAQAIDSLEAALARLRKARTDRSIAT</sequence>
<evidence type="ECO:0000313" key="3">
    <source>
        <dbReference type="EMBL" id="XBY42979.1"/>
    </source>
</evidence>
<feature type="transmembrane region" description="Helical" evidence="1">
    <location>
        <begin position="31"/>
        <end position="53"/>
    </location>
</feature>
<dbReference type="Pfam" id="PF00211">
    <property type="entry name" value="Guanylate_cyc"/>
    <property type="match status" value="1"/>
</dbReference>
<dbReference type="EMBL" id="CP158568">
    <property type="protein sequence ID" value="XBY42979.1"/>
    <property type="molecule type" value="Genomic_DNA"/>
</dbReference>
<dbReference type="Gene3D" id="3.30.70.1230">
    <property type="entry name" value="Nucleotide cyclase"/>
    <property type="match status" value="1"/>
</dbReference>
<dbReference type="PANTHER" id="PTHR43081">
    <property type="entry name" value="ADENYLATE CYCLASE, TERMINAL-DIFFERENTIATION SPECIFIC-RELATED"/>
    <property type="match status" value="1"/>
</dbReference>
<dbReference type="CDD" id="cd07302">
    <property type="entry name" value="CHD"/>
    <property type="match status" value="1"/>
</dbReference>
<reference evidence="3" key="1">
    <citation type="submission" date="2024-06" db="EMBL/GenBank/DDBJ databases">
        <title>Methylostella associata gen. nov., sp. nov., a novel Ancalomicrobiaceae-affiliated facultatively methylotrophic bacteria that feed on methanotrophs of the genus Methylococcus.</title>
        <authorList>
            <person name="Saltykova V."/>
            <person name="Danilova O.V."/>
            <person name="Oshkin I.Y."/>
            <person name="Belova S.E."/>
            <person name="Pimenov N.V."/>
            <person name="Dedysh S.N."/>
        </authorList>
    </citation>
    <scope>NUCLEOTIDE SEQUENCE</scope>
    <source>
        <strain evidence="3">S20</strain>
    </source>
</reference>
<dbReference type="RefSeq" id="WP_407048082.1">
    <property type="nucleotide sequence ID" value="NZ_CP158568.1"/>
</dbReference>
<dbReference type="PROSITE" id="PS50125">
    <property type="entry name" value="GUANYLATE_CYCLASE_2"/>
    <property type="match status" value="1"/>
</dbReference>
<evidence type="ECO:0000256" key="1">
    <source>
        <dbReference type="SAM" id="Phobius"/>
    </source>
</evidence>
<dbReference type="InterPro" id="IPR050697">
    <property type="entry name" value="Adenylyl/Guanylyl_Cyclase_3/4"/>
</dbReference>
<dbReference type="GO" id="GO:0006171">
    <property type="term" value="P:cAMP biosynthetic process"/>
    <property type="evidence" value="ECO:0007669"/>
    <property type="project" value="TreeGrafter"/>
</dbReference>
<keyword evidence="1" id="KW-0812">Transmembrane</keyword>
<dbReference type="SUPFAM" id="SSF55073">
    <property type="entry name" value="Nucleotide cyclase"/>
    <property type="match status" value="1"/>
</dbReference>
<feature type="domain" description="Guanylate cyclase" evidence="2">
    <location>
        <begin position="301"/>
        <end position="436"/>
    </location>
</feature>
<proteinExistence type="predicted"/>